<dbReference type="EMBL" id="DXEQ01000250">
    <property type="protein sequence ID" value="HIX73024.1"/>
    <property type="molecule type" value="Genomic_DNA"/>
</dbReference>
<keyword evidence="2" id="KW-0472">Membrane</keyword>
<protein>
    <recommendedName>
        <fullName evidence="5">Sporulation integral membrane protein YlbJ</fullName>
    </recommendedName>
</protein>
<keyword evidence="2" id="KW-1133">Transmembrane helix</keyword>
<feature type="transmembrane region" description="Helical" evidence="2">
    <location>
        <begin position="147"/>
        <end position="168"/>
    </location>
</feature>
<evidence type="ECO:0000313" key="3">
    <source>
        <dbReference type="EMBL" id="HIX73024.1"/>
    </source>
</evidence>
<dbReference type="AlphaFoldDB" id="A0A9D1X5A5"/>
<feature type="transmembrane region" description="Helical" evidence="2">
    <location>
        <begin position="78"/>
        <end position="106"/>
    </location>
</feature>
<reference evidence="3" key="2">
    <citation type="submission" date="2021-04" db="EMBL/GenBank/DDBJ databases">
        <authorList>
            <person name="Gilroy R."/>
        </authorList>
    </citation>
    <scope>NUCLEOTIDE SEQUENCE</scope>
    <source>
        <strain evidence="3">ChiSxjej3B15-1167</strain>
    </source>
</reference>
<comment type="caution">
    <text evidence="3">The sequence shown here is derived from an EMBL/GenBank/DDBJ whole genome shotgun (WGS) entry which is preliminary data.</text>
</comment>
<feature type="transmembrane region" description="Helical" evidence="2">
    <location>
        <begin position="6"/>
        <end position="31"/>
    </location>
</feature>
<evidence type="ECO:0000256" key="1">
    <source>
        <dbReference type="SAM" id="MobiDB-lite"/>
    </source>
</evidence>
<accession>A0A9D1X5A5</accession>
<reference evidence="3" key="1">
    <citation type="journal article" date="2021" name="PeerJ">
        <title>Extensive microbial diversity within the chicken gut microbiome revealed by metagenomics and culture.</title>
        <authorList>
            <person name="Gilroy R."/>
            <person name="Ravi A."/>
            <person name="Getino M."/>
            <person name="Pursley I."/>
            <person name="Horton D.L."/>
            <person name="Alikhan N.F."/>
            <person name="Baker D."/>
            <person name="Gharbi K."/>
            <person name="Hall N."/>
            <person name="Watson M."/>
            <person name="Adriaenssens E.M."/>
            <person name="Foster-Nyarko E."/>
            <person name="Jarju S."/>
            <person name="Secka A."/>
            <person name="Antonio M."/>
            <person name="Oren A."/>
            <person name="Chaudhuri R.R."/>
            <person name="La Ragione R."/>
            <person name="Hildebrand F."/>
            <person name="Pallen M.J."/>
        </authorList>
    </citation>
    <scope>NUCLEOTIDE SEQUENCE</scope>
    <source>
        <strain evidence="3">ChiSxjej3B15-1167</strain>
    </source>
</reference>
<proteinExistence type="predicted"/>
<feature type="transmembrane region" description="Helical" evidence="2">
    <location>
        <begin position="38"/>
        <end position="58"/>
    </location>
</feature>
<sequence>MKSSFLLRICQVACVGAFFFLLTHSGLVLFYAGKGLSAWAASVVPVLLPFIILSKFWICYDIPSLLFRAAEKFVPGKQYAALSAALFLLGLSSGFPIGAVFVRHFYQQHIFDKKTAEILLPLCSFVSPMFLIGYIRPLTGFKGTEWTLFVLSVYLPLLFLFIKCFLFPKKAGRSDRHKAAVRPMAFADRKNDRGGKIRHSRQNQVGSQSGTEKKTASSIRDIWLSSLEIIFTIGIYMMLFSILFGLVLDEPSLRTPYMEILLSNLEITTGIAHAAGMPSLTGVVRGMVLAGITAAGGLCTAAQVYSTTFDCSFSMSRYLLIKGICALLSALLFGLSGSLLL</sequence>
<name>A0A9D1X5A5_9FIRM</name>
<evidence type="ECO:0000256" key="2">
    <source>
        <dbReference type="SAM" id="Phobius"/>
    </source>
</evidence>
<feature type="transmembrane region" description="Helical" evidence="2">
    <location>
        <begin position="222"/>
        <end position="248"/>
    </location>
</feature>
<feature type="region of interest" description="Disordered" evidence="1">
    <location>
        <begin position="190"/>
        <end position="212"/>
    </location>
</feature>
<feature type="transmembrane region" description="Helical" evidence="2">
    <location>
        <begin position="287"/>
        <end position="306"/>
    </location>
</feature>
<gene>
    <name evidence="3" type="ORF">H9849_08380</name>
</gene>
<keyword evidence="2" id="KW-0812">Transmembrane</keyword>
<evidence type="ECO:0000313" key="4">
    <source>
        <dbReference type="Proteomes" id="UP000886805"/>
    </source>
</evidence>
<feature type="transmembrane region" description="Helical" evidence="2">
    <location>
        <begin position="118"/>
        <end position="135"/>
    </location>
</feature>
<dbReference type="Proteomes" id="UP000886805">
    <property type="component" value="Unassembled WGS sequence"/>
</dbReference>
<organism evidence="3 4">
    <name type="scientific">Candidatus Anaerobutyricum stercoripullorum</name>
    <dbReference type="NCBI Taxonomy" id="2838456"/>
    <lineage>
        <taxon>Bacteria</taxon>
        <taxon>Bacillati</taxon>
        <taxon>Bacillota</taxon>
        <taxon>Clostridia</taxon>
        <taxon>Lachnospirales</taxon>
        <taxon>Lachnospiraceae</taxon>
        <taxon>Anaerobutyricum</taxon>
    </lineage>
</organism>
<evidence type="ECO:0008006" key="5">
    <source>
        <dbReference type="Google" id="ProtNLM"/>
    </source>
</evidence>
<feature type="transmembrane region" description="Helical" evidence="2">
    <location>
        <begin position="318"/>
        <end position="340"/>
    </location>
</feature>